<feature type="repeat" description="WD" evidence="3">
    <location>
        <begin position="133"/>
        <end position="164"/>
    </location>
</feature>
<evidence type="ECO:0000256" key="2">
    <source>
        <dbReference type="ARBA" id="ARBA00022737"/>
    </source>
</evidence>
<dbReference type="GO" id="GO:0005656">
    <property type="term" value="C:nuclear pre-replicative complex"/>
    <property type="evidence" value="ECO:0007669"/>
    <property type="project" value="TreeGrafter"/>
</dbReference>
<sequence length="416" mass="45915">MMGSDEREVQAFEESIAVRLGSMSEGEGQYNNKDLLVLTDGECAKINTKLGVVEGSESLPSNVIKCGCVCGDIIITTNEMGGMRIGNNSDYFRGPEKISALCGEIKKYCFGGSELGTAYCWQLWGSGRLVRKWDAHYKKITCVRSIARGRQLATASDDALIRFWLISIIIDDTISIIPYRTLDGHTLPVTSIISMDPYSPYGRLASVSLDHTLRIWEFTGSLLFTQKFAYPLTALATNFSETTVAVGSATGSIYQYGIICQKETTLRSPHRALISSLVYIATNHFLFSAAIDGTVCIWKDNTPLLVPALSGKPVRALLFASPSSDTHTMPTFLQRQPKACNEPMPLLLPHSFTSHLFSPYSGTFQDAATNDDLEIISSLIADVDALRQENSRWRAVCDALWRKKNISTINPQSYDE</sequence>
<dbReference type="Gene3D" id="2.130.10.10">
    <property type="entry name" value="YVTN repeat-like/Quinoprotein amine dehydrogenase"/>
    <property type="match status" value="2"/>
</dbReference>
<organism evidence="4">
    <name type="scientific">Aureoumbra lagunensis</name>
    <dbReference type="NCBI Taxonomy" id="44058"/>
    <lineage>
        <taxon>Eukaryota</taxon>
        <taxon>Sar</taxon>
        <taxon>Stramenopiles</taxon>
        <taxon>Ochrophyta</taxon>
        <taxon>Pelagophyceae</taxon>
        <taxon>Pelagomonadales</taxon>
        <taxon>Aureoumbra</taxon>
    </lineage>
</organism>
<dbReference type="GO" id="GO:0120330">
    <property type="term" value="C:rixosome complex"/>
    <property type="evidence" value="ECO:0007669"/>
    <property type="project" value="TreeGrafter"/>
</dbReference>
<accession>A0A7S3JYA7</accession>
<dbReference type="SMART" id="SM00320">
    <property type="entry name" value="WD40"/>
    <property type="match status" value="4"/>
</dbReference>
<keyword evidence="2" id="KW-0677">Repeat</keyword>
<gene>
    <name evidence="4" type="ORF">ALAG00032_LOCUS9770</name>
</gene>
<dbReference type="GO" id="GO:0006364">
    <property type="term" value="P:rRNA processing"/>
    <property type="evidence" value="ECO:0007669"/>
    <property type="project" value="TreeGrafter"/>
</dbReference>
<dbReference type="AlphaFoldDB" id="A0A7S3JYA7"/>
<dbReference type="PANTHER" id="PTHR18763:SF0">
    <property type="entry name" value="WD REPEAT-CONTAINING PROTEIN 18"/>
    <property type="match status" value="1"/>
</dbReference>
<dbReference type="InterPro" id="IPR036322">
    <property type="entry name" value="WD40_repeat_dom_sf"/>
</dbReference>
<dbReference type="GO" id="GO:0006261">
    <property type="term" value="P:DNA-templated DNA replication"/>
    <property type="evidence" value="ECO:0007669"/>
    <property type="project" value="TreeGrafter"/>
</dbReference>
<keyword evidence="1 3" id="KW-0853">WD repeat</keyword>
<evidence type="ECO:0000313" key="4">
    <source>
        <dbReference type="EMBL" id="CAE0369007.1"/>
    </source>
</evidence>
<evidence type="ECO:0000256" key="1">
    <source>
        <dbReference type="ARBA" id="ARBA00022574"/>
    </source>
</evidence>
<dbReference type="SUPFAM" id="SSF50978">
    <property type="entry name" value="WD40 repeat-like"/>
    <property type="match status" value="1"/>
</dbReference>
<dbReference type="Pfam" id="PF00400">
    <property type="entry name" value="WD40"/>
    <property type="match status" value="3"/>
</dbReference>
<feature type="repeat" description="WD" evidence="3">
    <location>
        <begin position="267"/>
        <end position="299"/>
    </location>
</feature>
<dbReference type="InterPro" id="IPR015943">
    <property type="entry name" value="WD40/YVTN_repeat-like_dom_sf"/>
</dbReference>
<evidence type="ECO:0000256" key="3">
    <source>
        <dbReference type="PROSITE-ProRule" id="PRU00221"/>
    </source>
</evidence>
<dbReference type="InterPro" id="IPR001680">
    <property type="entry name" value="WD40_rpt"/>
</dbReference>
<dbReference type="InterPro" id="IPR045227">
    <property type="entry name" value="WDR18/Ipi3/RID3"/>
</dbReference>
<reference evidence="4" key="1">
    <citation type="submission" date="2021-01" db="EMBL/GenBank/DDBJ databases">
        <authorList>
            <person name="Corre E."/>
            <person name="Pelletier E."/>
            <person name="Niang G."/>
            <person name="Scheremetjew M."/>
            <person name="Finn R."/>
            <person name="Kale V."/>
            <person name="Holt S."/>
            <person name="Cochrane G."/>
            <person name="Meng A."/>
            <person name="Brown T."/>
            <person name="Cohen L."/>
        </authorList>
    </citation>
    <scope>NUCLEOTIDE SEQUENCE</scope>
    <source>
        <strain evidence="4">CCMP1510</strain>
    </source>
</reference>
<proteinExistence type="predicted"/>
<dbReference type="EMBL" id="HBIJ01014585">
    <property type="protein sequence ID" value="CAE0369007.1"/>
    <property type="molecule type" value="Transcribed_RNA"/>
</dbReference>
<protein>
    <submittedName>
        <fullName evidence="4">Uncharacterized protein</fullName>
    </submittedName>
</protein>
<dbReference type="PROSITE" id="PS50082">
    <property type="entry name" value="WD_REPEATS_2"/>
    <property type="match status" value="2"/>
</dbReference>
<name>A0A7S3JYA7_9STRA</name>
<dbReference type="PANTHER" id="PTHR18763">
    <property type="entry name" value="WD-REPEAT PROTEIN 18"/>
    <property type="match status" value="1"/>
</dbReference>